<gene>
    <name evidence="2" type="ORF">Maq22A_c10785</name>
</gene>
<name>A0A0C6FJY2_9HYPH</name>
<feature type="region of interest" description="Disordered" evidence="1">
    <location>
        <begin position="424"/>
        <end position="454"/>
    </location>
</feature>
<evidence type="ECO:0000313" key="2">
    <source>
        <dbReference type="EMBL" id="BAQ45429.1"/>
    </source>
</evidence>
<evidence type="ECO:0000256" key="1">
    <source>
        <dbReference type="SAM" id="MobiDB-lite"/>
    </source>
</evidence>
<feature type="compositionally biased region" description="Gly residues" evidence="1">
    <location>
        <begin position="424"/>
        <end position="434"/>
    </location>
</feature>
<feature type="region of interest" description="Disordered" evidence="1">
    <location>
        <begin position="1"/>
        <end position="102"/>
    </location>
</feature>
<dbReference type="AlphaFoldDB" id="A0A0C6FJY2"/>
<feature type="region of interest" description="Disordered" evidence="1">
    <location>
        <begin position="142"/>
        <end position="166"/>
    </location>
</feature>
<dbReference type="Proteomes" id="UP000061432">
    <property type="component" value="Chromosome"/>
</dbReference>
<dbReference type="PROSITE" id="PS51365">
    <property type="entry name" value="RENAL_DIPEPTIDASE_2"/>
    <property type="match status" value="1"/>
</dbReference>
<dbReference type="EMBL" id="AP014704">
    <property type="protein sequence ID" value="BAQ45429.1"/>
    <property type="molecule type" value="Genomic_DNA"/>
</dbReference>
<reference evidence="3" key="2">
    <citation type="submission" date="2015-01" db="EMBL/GenBank/DDBJ databases">
        <title>Complete genome sequence of Methylobacterium aquaticum strain 22A.</title>
        <authorList>
            <person name="Tani A."/>
            <person name="Ogura Y."/>
            <person name="Hayashi T."/>
        </authorList>
    </citation>
    <scope>NUCLEOTIDE SEQUENCE [LARGE SCALE GENOMIC DNA]</scope>
    <source>
        <strain evidence="3">MA-22A</strain>
    </source>
</reference>
<dbReference type="GO" id="GO:0006508">
    <property type="term" value="P:proteolysis"/>
    <property type="evidence" value="ECO:0007669"/>
    <property type="project" value="InterPro"/>
</dbReference>
<sequence length="941" mass="100089">MTFTGTPLVAGAPSAASRRVAGDRHSVPASSGHHARGGWPRARAGPTIKRSVNRPRDDARHPPPFPRRAGPAPRRARPDARVRGRPRRAAPRGAGLLHLRPCRPDPLRPVDRADRRFRALDRVRSPRHAERRLLHAAPVRALGPVRPGRPRAARREGLPAGAARAPRPAVLRGRPHADAARLLPLVPPGRRRAGFFGVLARDGHDRAVAERPALVHRRPAAVRRRRRPDGRARTGAPASRGPMAAGSVLRGARRRHRGGLPALPPRGRPGPLVRDRAARRPGQPHRPLRRLLRRRGLARTGRRGRGRRLRAGARPSLRALGRARGRGWGGLPRGASTRPGPAPAGLRDAGARRRGAGGLLRRRLLRPAGRLPARRRRPSPGPRQPRGERLRDLPAALSRGDLGAGRFAQADGRCRREGVRGLRGRAGGQLGRRGGAAAAPARRTETREMTAPLPPAPLLPWTALIDGSADRADARLVTVAGWPVAATEAAEARYCLLVPEPACCGGCLPGHPAACIEVRADASVPLDGRAVTLHGRFRRLHDDPCGWRYRLDAAVVVPDRAPPRPGFSHRGLSRRGLVAAASFLCLPVAAAAQDAAPAAASEAATDAVTEARRARAAAFLAARPTIDCHSHAGRVLRVREAEGHAPFTPLAATMRAGGLAVACLAIVSDSPTHRVTPEGRIRAFREPEPGELRSYAERGFARLHALVREQGLRLVRNAADLAAARAAEPAILVAAEGADFLEGDLGPLEEAYRRADLRHLQLTHYRANALGDIQTEPPVHGGLTAFGAAVIRACEALGVIVDVAHGTEALVHRAAEVATKPLVLSHTSLTTRPRPWTRRITPAHARIVAATGGVIGLWPPAGLFPDLAALAEGIARMADVVGADHVGLGTDMMGLVGPSALPDYAALPDLAAHLLARFTPDEAAGILGGNYLRVARACLAA</sequence>
<dbReference type="Pfam" id="PF01244">
    <property type="entry name" value="Peptidase_M19"/>
    <property type="match status" value="1"/>
</dbReference>
<dbReference type="STRING" id="270351.Maq22A_c10785"/>
<feature type="compositionally biased region" description="Basic residues" evidence="1">
    <location>
        <begin position="279"/>
        <end position="311"/>
    </location>
</feature>
<reference evidence="2 3" key="1">
    <citation type="journal article" date="2015" name="Genome Announc.">
        <title>Complete Genome Sequence of Methylobacterium aquaticum Strain 22A, Isolated from Racomitrium japonicum Moss.</title>
        <authorList>
            <person name="Tani A."/>
            <person name="Ogura Y."/>
            <person name="Hayashi T."/>
            <person name="Kimbara K."/>
        </authorList>
    </citation>
    <scope>NUCLEOTIDE SEQUENCE [LARGE SCALE GENOMIC DNA]</scope>
    <source>
        <strain evidence="2 3">MA-22A</strain>
    </source>
</reference>
<feature type="compositionally biased region" description="Low complexity" evidence="1">
    <location>
        <begin position="312"/>
        <end position="322"/>
    </location>
</feature>
<feature type="region of interest" description="Disordered" evidence="1">
    <location>
        <begin position="216"/>
        <end position="393"/>
    </location>
</feature>
<feature type="compositionally biased region" description="Low complexity" evidence="1">
    <location>
        <begin position="333"/>
        <end position="348"/>
    </location>
</feature>
<dbReference type="PANTHER" id="PTHR10443:SF12">
    <property type="entry name" value="DIPEPTIDASE"/>
    <property type="match status" value="1"/>
</dbReference>
<dbReference type="InterPro" id="IPR008257">
    <property type="entry name" value="Pept_M19"/>
</dbReference>
<accession>A0A0C6FJY2</accession>
<dbReference type="PANTHER" id="PTHR10443">
    <property type="entry name" value="MICROSOMAL DIPEPTIDASE"/>
    <property type="match status" value="1"/>
</dbReference>
<dbReference type="KEGG" id="maqu:Maq22A_c10785"/>
<dbReference type="InterPro" id="IPR032466">
    <property type="entry name" value="Metal_Hydrolase"/>
</dbReference>
<dbReference type="GO" id="GO:0070573">
    <property type="term" value="F:metallodipeptidase activity"/>
    <property type="evidence" value="ECO:0007669"/>
    <property type="project" value="InterPro"/>
</dbReference>
<dbReference type="Gene3D" id="3.20.20.140">
    <property type="entry name" value="Metal-dependent hydrolases"/>
    <property type="match status" value="1"/>
</dbReference>
<protein>
    <submittedName>
        <fullName evidence="2">Peptidase M19</fullName>
    </submittedName>
</protein>
<feature type="compositionally biased region" description="Basic residues" evidence="1">
    <location>
        <begin position="352"/>
        <end position="365"/>
    </location>
</feature>
<feature type="compositionally biased region" description="Basic residues" evidence="1">
    <location>
        <begin position="216"/>
        <end position="228"/>
    </location>
</feature>
<evidence type="ECO:0000313" key="3">
    <source>
        <dbReference type="Proteomes" id="UP000061432"/>
    </source>
</evidence>
<organism evidence="2 3">
    <name type="scientific">Methylobacterium aquaticum</name>
    <dbReference type="NCBI Taxonomy" id="270351"/>
    <lineage>
        <taxon>Bacteria</taxon>
        <taxon>Pseudomonadati</taxon>
        <taxon>Pseudomonadota</taxon>
        <taxon>Alphaproteobacteria</taxon>
        <taxon>Hyphomicrobiales</taxon>
        <taxon>Methylobacteriaceae</taxon>
        <taxon>Methylobacterium</taxon>
    </lineage>
</organism>
<proteinExistence type="predicted"/>
<dbReference type="SUPFAM" id="SSF51556">
    <property type="entry name" value="Metallo-dependent hydrolases"/>
    <property type="match status" value="1"/>
</dbReference>
<dbReference type="PATRIC" id="fig|270351.10.peg.2077"/>